<comment type="caution">
    <text evidence="3">The sequence shown here is derived from an EMBL/GenBank/DDBJ whole genome shotgun (WGS) entry which is preliminary data.</text>
</comment>
<keyword evidence="1" id="KW-0472">Membrane</keyword>
<evidence type="ECO:0000313" key="3">
    <source>
        <dbReference type="EMBL" id="MPV86282.1"/>
    </source>
</evidence>
<dbReference type="EMBL" id="WHNW01000005">
    <property type="protein sequence ID" value="MPV86282.1"/>
    <property type="molecule type" value="Genomic_DNA"/>
</dbReference>
<feature type="domain" description="DUF4328" evidence="2">
    <location>
        <begin position="87"/>
        <end position="236"/>
    </location>
</feature>
<feature type="transmembrane region" description="Helical" evidence="1">
    <location>
        <begin position="170"/>
        <end position="190"/>
    </location>
</feature>
<evidence type="ECO:0000256" key="1">
    <source>
        <dbReference type="SAM" id="Phobius"/>
    </source>
</evidence>
<dbReference type="InParanoid" id="A0A6N7EV01"/>
<feature type="transmembrane region" description="Helical" evidence="1">
    <location>
        <begin position="95"/>
        <end position="116"/>
    </location>
</feature>
<keyword evidence="1" id="KW-0812">Transmembrane</keyword>
<sequence length="250" mass="28088">MADKTTDEGVDNPYESPGESVYQQIEQAAGSQFIHSDGLTKCVVWALYAQVVVAVISIISGFMEYQLLTDYERGVYASQDEAVADGEANDRRQMVIAIGYGAVFIISGFLILKWVYRANYNARQLGAVGMKFTPGWSVGWYFIPIMSLWKPFQAMREIWQVSHNPKDWQSVEAGSILGAWWAFFLINGWLGRVVYNQSNRAEEIAEFKQAASLSLASDVVGIILALVTLLLVNKIYRAQIDQYNRLFSTP</sequence>
<feature type="transmembrane region" description="Helical" evidence="1">
    <location>
        <begin position="43"/>
        <end position="63"/>
    </location>
</feature>
<keyword evidence="4" id="KW-1185">Reference proteome</keyword>
<dbReference type="Pfam" id="PF14219">
    <property type="entry name" value="DUF4328"/>
    <property type="match status" value="1"/>
</dbReference>
<dbReference type="AlphaFoldDB" id="A0A6N7EV01"/>
<keyword evidence="1" id="KW-1133">Transmembrane helix</keyword>
<gene>
    <name evidence="3" type="ORF">GCU85_06005</name>
</gene>
<accession>A0A6N7EV01</accession>
<protein>
    <submittedName>
        <fullName evidence="3">DUF4328 domain-containing protein</fullName>
    </submittedName>
</protein>
<reference evidence="3 4" key="1">
    <citation type="submission" date="2019-10" db="EMBL/GenBank/DDBJ databases">
        <title>Cardiobacteriales fam. a chemoheterotrophic member of the order Cardiobacteriales, and proposal of Cardiobacteriales fam. nov.</title>
        <authorList>
            <person name="Wang C."/>
        </authorList>
    </citation>
    <scope>NUCLEOTIDE SEQUENCE [LARGE SCALE GENOMIC DNA]</scope>
    <source>
        <strain evidence="3 4">ML27</strain>
    </source>
</reference>
<organism evidence="3 4">
    <name type="scientific">Ostreibacterium oceani</name>
    <dbReference type="NCBI Taxonomy" id="2654998"/>
    <lineage>
        <taxon>Bacteria</taxon>
        <taxon>Pseudomonadati</taxon>
        <taxon>Pseudomonadota</taxon>
        <taxon>Gammaproteobacteria</taxon>
        <taxon>Cardiobacteriales</taxon>
        <taxon>Ostreibacteriaceae</taxon>
        <taxon>Ostreibacterium</taxon>
    </lineage>
</organism>
<feature type="transmembrane region" description="Helical" evidence="1">
    <location>
        <begin position="210"/>
        <end position="232"/>
    </location>
</feature>
<dbReference type="InterPro" id="IPR025565">
    <property type="entry name" value="DUF4328"/>
</dbReference>
<dbReference type="Proteomes" id="UP000471298">
    <property type="component" value="Unassembled WGS sequence"/>
</dbReference>
<name>A0A6N7EV01_9GAMM</name>
<proteinExistence type="predicted"/>
<evidence type="ECO:0000259" key="2">
    <source>
        <dbReference type="Pfam" id="PF14219"/>
    </source>
</evidence>
<evidence type="ECO:0000313" key="4">
    <source>
        <dbReference type="Proteomes" id="UP000471298"/>
    </source>
</evidence>